<evidence type="ECO:0000256" key="1">
    <source>
        <dbReference type="ARBA" id="ARBA00022723"/>
    </source>
</evidence>
<dbReference type="GO" id="GO:0003924">
    <property type="term" value="F:GTPase activity"/>
    <property type="evidence" value="ECO:0007669"/>
    <property type="project" value="InterPro"/>
</dbReference>
<dbReference type="GO" id="GO:0046872">
    <property type="term" value="F:metal ion binding"/>
    <property type="evidence" value="ECO:0007669"/>
    <property type="project" value="UniProtKB-KW"/>
</dbReference>
<dbReference type="GO" id="GO:0005525">
    <property type="term" value="F:GTP binding"/>
    <property type="evidence" value="ECO:0007669"/>
    <property type="project" value="UniProtKB-KW"/>
</dbReference>
<protein>
    <submittedName>
        <fullName evidence="8">G-alpha-domain-containing protein</fullName>
    </submittedName>
</protein>
<dbReference type="Proteomes" id="UP000250043">
    <property type="component" value="Unassembled WGS sequence"/>
</dbReference>
<dbReference type="PRINTS" id="PR00318">
    <property type="entry name" value="GPROTEINA"/>
</dbReference>
<dbReference type="PROSITE" id="PS51882">
    <property type="entry name" value="G_ALPHA"/>
    <property type="match status" value="1"/>
</dbReference>
<evidence type="ECO:0000256" key="2">
    <source>
        <dbReference type="ARBA" id="ARBA00022741"/>
    </source>
</evidence>
<proteinExistence type="predicted"/>
<evidence type="ECO:0000256" key="3">
    <source>
        <dbReference type="ARBA" id="ARBA00023134"/>
    </source>
</evidence>
<dbReference type="OrthoDB" id="5817230at2759"/>
<keyword evidence="6" id="KW-0460">Magnesium</keyword>
<organism evidence="8 9">
    <name type="scientific">Obba rivulosa</name>
    <dbReference type="NCBI Taxonomy" id="1052685"/>
    <lineage>
        <taxon>Eukaryota</taxon>
        <taxon>Fungi</taxon>
        <taxon>Dikarya</taxon>
        <taxon>Basidiomycota</taxon>
        <taxon>Agaricomycotina</taxon>
        <taxon>Agaricomycetes</taxon>
        <taxon>Polyporales</taxon>
        <taxon>Gelatoporiaceae</taxon>
        <taxon>Obba</taxon>
    </lineage>
</organism>
<gene>
    <name evidence="8" type="ORF">OBBRIDRAFT_796290</name>
</gene>
<keyword evidence="1 6" id="KW-0479">Metal-binding</keyword>
<dbReference type="CDD" id="cd00066">
    <property type="entry name" value="G-alpha"/>
    <property type="match status" value="1"/>
</dbReference>
<evidence type="ECO:0000313" key="9">
    <source>
        <dbReference type="Proteomes" id="UP000250043"/>
    </source>
</evidence>
<dbReference type="SUPFAM" id="SSF47895">
    <property type="entry name" value="Transducin (alpha subunit), insertion domain"/>
    <property type="match status" value="1"/>
</dbReference>
<dbReference type="InterPro" id="IPR011025">
    <property type="entry name" value="GproteinA_insert"/>
</dbReference>
<dbReference type="Gene3D" id="1.10.400.10">
    <property type="entry name" value="GI Alpha 1, domain 2-like"/>
    <property type="match status" value="1"/>
</dbReference>
<keyword evidence="2 5" id="KW-0547">Nucleotide-binding</keyword>
<evidence type="ECO:0000256" key="4">
    <source>
        <dbReference type="ARBA" id="ARBA00023224"/>
    </source>
</evidence>
<keyword evidence="9" id="KW-1185">Reference proteome</keyword>
<dbReference type="AlphaFoldDB" id="A0A8E2AMF8"/>
<accession>A0A8E2AMF8</accession>
<evidence type="ECO:0000256" key="6">
    <source>
        <dbReference type="PIRSR" id="PIRSR601019-2"/>
    </source>
</evidence>
<evidence type="ECO:0000256" key="7">
    <source>
        <dbReference type="SAM" id="MobiDB-lite"/>
    </source>
</evidence>
<feature type="binding site" evidence="5">
    <location>
        <begin position="299"/>
        <end position="305"/>
    </location>
    <ligand>
        <name>GTP</name>
        <dbReference type="ChEBI" id="CHEBI:37565"/>
    </ligand>
</feature>
<dbReference type="Pfam" id="PF00503">
    <property type="entry name" value="G-alpha"/>
    <property type="match status" value="1"/>
</dbReference>
<dbReference type="InterPro" id="IPR001019">
    <property type="entry name" value="Gprotein_alpha_su"/>
</dbReference>
<dbReference type="GO" id="GO:0031683">
    <property type="term" value="F:G-protein beta/gamma-subunit complex binding"/>
    <property type="evidence" value="ECO:0007669"/>
    <property type="project" value="InterPro"/>
</dbReference>
<dbReference type="SUPFAM" id="SSF52540">
    <property type="entry name" value="P-loop containing nucleoside triphosphate hydrolases"/>
    <property type="match status" value="1"/>
</dbReference>
<evidence type="ECO:0000256" key="5">
    <source>
        <dbReference type="PIRSR" id="PIRSR601019-1"/>
    </source>
</evidence>
<dbReference type="GO" id="GO:0001664">
    <property type="term" value="F:G protein-coupled receptor binding"/>
    <property type="evidence" value="ECO:0007669"/>
    <property type="project" value="TreeGrafter"/>
</dbReference>
<dbReference type="GO" id="GO:0005834">
    <property type="term" value="C:heterotrimeric G-protein complex"/>
    <property type="evidence" value="ECO:0007669"/>
    <property type="project" value="TreeGrafter"/>
</dbReference>
<feature type="binding site" evidence="5">
    <location>
        <begin position="399"/>
        <end position="402"/>
    </location>
    <ligand>
        <name>GTP</name>
        <dbReference type="ChEBI" id="CHEBI:37565"/>
    </ligand>
</feature>
<feature type="binding site" evidence="5">
    <location>
        <position position="460"/>
    </location>
    <ligand>
        <name>GTP</name>
        <dbReference type="ChEBI" id="CHEBI:37565"/>
    </ligand>
</feature>
<evidence type="ECO:0000313" key="8">
    <source>
        <dbReference type="EMBL" id="OCH87361.1"/>
    </source>
</evidence>
<dbReference type="GO" id="GO:0007188">
    <property type="term" value="P:adenylate cyclase-modulating G protein-coupled receptor signaling pathway"/>
    <property type="evidence" value="ECO:0007669"/>
    <property type="project" value="TreeGrafter"/>
</dbReference>
<feature type="region of interest" description="Disordered" evidence="7">
    <location>
        <begin position="1"/>
        <end position="29"/>
    </location>
</feature>
<dbReference type="GO" id="GO:0005737">
    <property type="term" value="C:cytoplasm"/>
    <property type="evidence" value="ECO:0007669"/>
    <property type="project" value="TreeGrafter"/>
</dbReference>
<keyword evidence="4" id="KW-0807">Transducer</keyword>
<reference evidence="8 9" key="1">
    <citation type="submission" date="2016-07" db="EMBL/GenBank/DDBJ databases">
        <title>Draft genome of the white-rot fungus Obba rivulosa 3A-2.</title>
        <authorList>
            <consortium name="DOE Joint Genome Institute"/>
            <person name="Miettinen O."/>
            <person name="Riley R."/>
            <person name="Acob R."/>
            <person name="Barry K."/>
            <person name="Cullen D."/>
            <person name="De Vries R."/>
            <person name="Hainaut M."/>
            <person name="Hatakka A."/>
            <person name="Henrissat B."/>
            <person name="Hilden K."/>
            <person name="Kuo R."/>
            <person name="Labutti K."/>
            <person name="Lipzen A."/>
            <person name="Makela M.R."/>
            <person name="Sandor L."/>
            <person name="Spatafora J.W."/>
            <person name="Grigoriev I.V."/>
            <person name="Hibbett D.S."/>
        </authorList>
    </citation>
    <scope>NUCLEOTIDE SEQUENCE [LARGE SCALE GENOMIC DNA]</scope>
    <source>
        <strain evidence="8 9">3A-2</strain>
    </source>
</reference>
<keyword evidence="3 5" id="KW-0342">GTP-binding</keyword>
<dbReference type="FunFam" id="3.40.50.300:FF:000692">
    <property type="entry name" value="Guanine nucleotide-binding protein subunit alpha"/>
    <property type="match status" value="1"/>
</dbReference>
<dbReference type="InterPro" id="IPR027417">
    <property type="entry name" value="P-loop_NTPase"/>
</dbReference>
<sequence length="489" mass="55230">MPARSSASDPLSMMLAPPPNETEAQRAARLEAEVEAKRVSDMIDEELQRQEKADKRGPKAVKILLLGQSESGKSTTLKNFQLLHSPKAFKAERASWRAVVQLNVVRSMRLILEVMAQAQAALHSPSSGFFDDADGVPQLPTLTADHLKLKMRLSPLLQVEETLVRKLNPAGSVEREATQLARATEPAAHLDAANMELARARSREVAINSQFAWKGMFSKLVANPRGSFESDAIDWDDPQDPGRILHACRDDMIALWNDPTIRELLEVQKVRLQDVPGFFLDDLARITSPRYVPTDDDILRARLKTLGVSEYRFTIREGRLHISREWRIFDVGGHRSLRAAWAPYFDDMDAIIFLAPISCFDQVLDEDPSVNRVEDSVLLWRSIVSNVLLANTSVVLFLNKVDILQAKLDAGIRFGSYIVSYGNRPNNYENASQYMRRKFAQILKDYSPTPRTFYQHFTTATDTKQTTEILRDVQDTIVQRNLKSSKLIS</sequence>
<dbReference type="SMART" id="SM00275">
    <property type="entry name" value="G_alpha"/>
    <property type="match status" value="1"/>
</dbReference>
<feature type="binding site" evidence="6">
    <location>
        <position position="305"/>
    </location>
    <ligand>
        <name>Mg(2+)</name>
        <dbReference type="ChEBI" id="CHEBI:18420"/>
    </ligand>
</feature>
<name>A0A8E2AMF8_9APHY</name>
<dbReference type="EMBL" id="KV722488">
    <property type="protein sequence ID" value="OCH87361.1"/>
    <property type="molecule type" value="Genomic_DNA"/>
</dbReference>
<dbReference type="PANTHER" id="PTHR10218:SF360">
    <property type="entry name" value="GUANINE NUCLEOTIDE-BINDING PROTEIN SUBUNIT ALPHA HOMOLOG"/>
    <property type="match status" value="1"/>
</dbReference>
<dbReference type="PANTHER" id="PTHR10218">
    <property type="entry name" value="GTP-BINDING PROTEIN ALPHA SUBUNIT"/>
    <property type="match status" value="1"/>
</dbReference>
<dbReference type="Gene3D" id="3.40.50.300">
    <property type="entry name" value="P-loop containing nucleotide triphosphate hydrolases"/>
    <property type="match status" value="2"/>
</dbReference>